<gene>
    <name evidence="2" type="ORF">P8V03_12985</name>
</gene>
<name>A0ABU4JV84_9CLOT</name>
<evidence type="ECO:0000313" key="3">
    <source>
        <dbReference type="Proteomes" id="UP001281656"/>
    </source>
</evidence>
<comment type="caution">
    <text evidence="2">The sequence shown here is derived from an EMBL/GenBank/DDBJ whole genome shotgun (WGS) entry which is preliminary data.</text>
</comment>
<dbReference type="Proteomes" id="UP001281656">
    <property type="component" value="Unassembled WGS sequence"/>
</dbReference>
<evidence type="ECO:0000313" key="2">
    <source>
        <dbReference type="EMBL" id="MDW8802065.1"/>
    </source>
</evidence>
<proteinExistence type="predicted"/>
<protein>
    <recommendedName>
        <fullName evidence="4">Peptidase C39-like domain-containing protein</fullName>
    </recommendedName>
</protein>
<evidence type="ECO:0000256" key="1">
    <source>
        <dbReference type="SAM" id="SignalP"/>
    </source>
</evidence>
<evidence type="ECO:0008006" key="4">
    <source>
        <dbReference type="Google" id="ProtNLM"/>
    </source>
</evidence>
<dbReference type="EMBL" id="JARUJP010000015">
    <property type="protein sequence ID" value="MDW8802065.1"/>
    <property type="molecule type" value="Genomic_DNA"/>
</dbReference>
<sequence length="371" mass="42149">MKIKKLLSTTILLTTIFSATQVYADSSSLSMSVYTRGYEYHSNWAAANASIIEYYTGHRYYDDDILESFSKPVPYKSNSIDIRLLQYFGVTGSEYHSYPPFSLIKDRLQAGRPIEFVMEHKKTGHSRNVVVFSYTESAGNNYIGYIDPADGLKYTIKYTSFCDNSDFTLKECIFTGGDLSRSNTRKIDIKYTGNTDTGVYNIEDISMKNIENFKEAIMVQRDSYGLKASDNFDSITLGDPIEYYSISLPFLKGTNDTITDNLLKSEGYVFPLKLDNKNIGTAYVKYSEGKWQVNSISNGQLEALISKNNLKDTKLIIDRDFEIFGLLTSDSNSSYLIPLSDIYNLNMKKDSKVEAKDLLNSIKKRFKINNI</sequence>
<feature type="signal peptide" evidence="1">
    <location>
        <begin position="1"/>
        <end position="24"/>
    </location>
</feature>
<dbReference type="RefSeq" id="WP_318798419.1">
    <property type="nucleotide sequence ID" value="NZ_JARUJP010000015.1"/>
</dbReference>
<reference evidence="2 3" key="1">
    <citation type="submission" date="2023-04" db="EMBL/GenBank/DDBJ databases">
        <title>Clostridium tannerae sp. nov., isolated from the fecal material of an alpaca.</title>
        <authorList>
            <person name="Miller S."/>
            <person name="Hendry M."/>
            <person name="King J."/>
            <person name="Sankaranarayanan K."/>
            <person name="Lawson P.A."/>
        </authorList>
    </citation>
    <scope>NUCLEOTIDE SEQUENCE [LARGE SCALE GENOMIC DNA]</scope>
    <source>
        <strain evidence="2 3">A1-XYC3</strain>
    </source>
</reference>
<feature type="chain" id="PRO_5046551120" description="Peptidase C39-like domain-containing protein" evidence="1">
    <location>
        <begin position="25"/>
        <end position="371"/>
    </location>
</feature>
<keyword evidence="3" id="KW-1185">Reference proteome</keyword>
<accession>A0ABU4JV84</accession>
<organism evidence="2 3">
    <name type="scientific">Clostridium tanneri</name>
    <dbReference type="NCBI Taxonomy" id="3037988"/>
    <lineage>
        <taxon>Bacteria</taxon>
        <taxon>Bacillati</taxon>
        <taxon>Bacillota</taxon>
        <taxon>Clostridia</taxon>
        <taxon>Eubacteriales</taxon>
        <taxon>Clostridiaceae</taxon>
        <taxon>Clostridium</taxon>
    </lineage>
</organism>
<keyword evidence="1" id="KW-0732">Signal</keyword>